<dbReference type="GO" id="GO:0051295">
    <property type="term" value="P:establishment of meiotic spindle localization"/>
    <property type="evidence" value="ECO:0007669"/>
    <property type="project" value="TreeGrafter"/>
</dbReference>
<dbReference type="GO" id="GO:0005856">
    <property type="term" value="C:cytoskeleton"/>
    <property type="evidence" value="ECO:0007669"/>
    <property type="project" value="UniProtKB-SubCell"/>
</dbReference>
<feature type="non-terminal residue" evidence="15">
    <location>
        <position position="1"/>
    </location>
</feature>
<proteinExistence type="inferred from homology"/>
<reference evidence="15" key="1">
    <citation type="submission" date="2023-06" db="EMBL/GenBank/DDBJ databases">
        <title>Male Hemibagrus guttatus genome.</title>
        <authorList>
            <person name="Bian C."/>
        </authorList>
    </citation>
    <scope>NUCLEOTIDE SEQUENCE</scope>
    <source>
        <strain evidence="15">Male_cb2023</strain>
        <tissue evidence="15">Muscle</tissue>
    </source>
</reference>
<dbReference type="GO" id="GO:0040038">
    <property type="term" value="P:polar body extrusion after meiotic divisions"/>
    <property type="evidence" value="ECO:0007669"/>
    <property type="project" value="TreeGrafter"/>
</dbReference>
<keyword evidence="8" id="KW-0677">Repeat</keyword>
<dbReference type="AlphaFoldDB" id="A0AAE0QEZ9"/>
<evidence type="ECO:0000313" key="15">
    <source>
        <dbReference type="EMBL" id="KAK3519322.1"/>
    </source>
</evidence>
<keyword evidence="7" id="KW-0963">Cytoplasm</keyword>
<evidence type="ECO:0000256" key="12">
    <source>
        <dbReference type="ARBA" id="ARBA00023212"/>
    </source>
</evidence>
<dbReference type="PANTHER" id="PTHR21345:SF9">
    <property type="entry name" value="KIND DOMAIN-CONTAINING PROTEIN"/>
    <property type="match status" value="1"/>
</dbReference>
<evidence type="ECO:0000256" key="5">
    <source>
        <dbReference type="ARBA" id="ARBA00022448"/>
    </source>
</evidence>
<organism evidence="15 16">
    <name type="scientific">Hemibagrus guttatus</name>
    <dbReference type="NCBI Taxonomy" id="175788"/>
    <lineage>
        <taxon>Eukaryota</taxon>
        <taxon>Metazoa</taxon>
        <taxon>Chordata</taxon>
        <taxon>Craniata</taxon>
        <taxon>Vertebrata</taxon>
        <taxon>Euteleostomi</taxon>
        <taxon>Actinopterygii</taxon>
        <taxon>Neopterygii</taxon>
        <taxon>Teleostei</taxon>
        <taxon>Ostariophysi</taxon>
        <taxon>Siluriformes</taxon>
        <taxon>Bagridae</taxon>
        <taxon>Hemibagrus</taxon>
    </lineage>
</organism>
<evidence type="ECO:0000256" key="11">
    <source>
        <dbReference type="ARBA" id="ARBA00023203"/>
    </source>
</evidence>
<comment type="subcellular location">
    <subcellularLocation>
        <location evidence="3">Cell membrane</location>
        <topology evidence="3">Peripheral membrane protein</topology>
        <orientation evidence="3">Cytoplasmic side</orientation>
    </subcellularLocation>
    <subcellularLocation>
        <location evidence="2">Cytoplasm</location>
        <location evidence="2">Cytoskeleton</location>
    </subcellularLocation>
    <subcellularLocation>
        <location evidence="1">Cytoplasmic vesicle membrane</location>
        <topology evidence="1">Peripheral membrane protein</topology>
        <orientation evidence="1">Cytoplasmic side</orientation>
    </subcellularLocation>
</comment>
<keyword evidence="10" id="KW-0472">Membrane</keyword>
<dbReference type="InterPro" id="IPR029901">
    <property type="entry name" value="Spire"/>
</dbReference>
<evidence type="ECO:0000256" key="7">
    <source>
        <dbReference type="ARBA" id="ARBA00022490"/>
    </source>
</evidence>
<dbReference type="Pfam" id="PF16474">
    <property type="entry name" value="KIND"/>
    <property type="match status" value="2"/>
</dbReference>
<keyword evidence="11" id="KW-0009">Actin-binding</keyword>
<comment type="similarity">
    <text evidence="4">Belongs to the spire family.</text>
</comment>
<keyword evidence="6" id="KW-1003">Cell membrane</keyword>
<evidence type="ECO:0000313" key="16">
    <source>
        <dbReference type="Proteomes" id="UP001274896"/>
    </source>
</evidence>
<evidence type="ECO:0000256" key="8">
    <source>
        <dbReference type="ARBA" id="ARBA00022737"/>
    </source>
</evidence>
<dbReference type="GO" id="GO:0015031">
    <property type="term" value="P:protein transport"/>
    <property type="evidence" value="ECO:0007669"/>
    <property type="project" value="UniProtKB-KW"/>
</dbReference>
<keyword evidence="13" id="KW-0968">Cytoplasmic vesicle</keyword>
<dbReference type="GO" id="GO:0030659">
    <property type="term" value="C:cytoplasmic vesicle membrane"/>
    <property type="evidence" value="ECO:0007669"/>
    <property type="project" value="UniProtKB-SubCell"/>
</dbReference>
<keyword evidence="16" id="KW-1185">Reference proteome</keyword>
<protein>
    <recommendedName>
        <fullName evidence="14">KIND domain-containing protein</fullName>
    </recommendedName>
</protein>
<dbReference type="GO" id="GO:0005938">
    <property type="term" value="C:cell cortex"/>
    <property type="evidence" value="ECO:0007669"/>
    <property type="project" value="TreeGrafter"/>
</dbReference>
<dbReference type="Proteomes" id="UP001274896">
    <property type="component" value="Unassembled WGS sequence"/>
</dbReference>
<dbReference type="GO" id="GO:0003779">
    <property type="term" value="F:actin binding"/>
    <property type="evidence" value="ECO:0007669"/>
    <property type="project" value="UniProtKB-KW"/>
</dbReference>
<dbReference type="GO" id="GO:0030041">
    <property type="term" value="P:actin filament polymerization"/>
    <property type="evidence" value="ECO:0007669"/>
    <property type="project" value="TreeGrafter"/>
</dbReference>
<dbReference type="GO" id="GO:0036089">
    <property type="term" value="P:cleavage furrow formation"/>
    <property type="evidence" value="ECO:0007669"/>
    <property type="project" value="TreeGrafter"/>
</dbReference>
<dbReference type="Gene3D" id="1.10.510.10">
    <property type="entry name" value="Transferase(Phosphotransferase) domain 1"/>
    <property type="match status" value="1"/>
</dbReference>
<dbReference type="PANTHER" id="PTHR21345">
    <property type="entry name" value="SPIRE"/>
    <property type="match status" value="1"/>
</dbReference>
<dbReference type="SMART" id="SM00750">
    <property type="entry name" value="KIND"/>
    <property type="match status" value="1"/>
</dbReference>
<dbReference type="InterPro" id="IPR011019">
    <property type="entry name" value="KIND_dom"/>
</dbReference>
<evidence type="ECO:0000256" key="6">
    <source>
        <dbReference type="ARBA" id="ARBA00022475"/>
    </source>
</evidence>
<evidence type="ECO:0000256" key="10">
    <source>
        <dbReference type="ARBA" id="ARBA00023136"/>
    </source>
</evidence>
<evidence type="ECO:0000259" key="14">
    <source>
        <dbReference type="PROSITE" id="PS51377"/>
    </source>
</evidence>
<dbReference type="EMBL" id="JAUCMX010000017">
    <property type="protein sequence ID" value="KAK3519322.1"/>
    <property type="molecule type" value="Genomic_DNA"/>
</dbReference>
<dbReference type="PROSITE" id="PS51377">
    <property type="entry name" value="KIND"/>
    <property type="match status" value="1"/>
</dbReference>
<comment type="caution">
    <text evidence="15">The sequence shown here is derived from an EMBL/GenBank/DDBJ whole genome shotgun (WGS) entry which is preliminary data.</text>
</comment>
<dbReference type="GO" id="GO:0008017">
    <property type="term" value="F:microtubule binding"/>
    <property type="evidence" value="ECO:0007669"/>
    <property type="project" value="TreeGrafter"/>
</dbReference>
<keyword evidence="12" id="KW-0206">Cytoskeleton</keyword>
<dbReference type="GO" id="GO:0005886">
    <property type="term" value="C:plasma membrane"/>
    <property type="evidence" value="ECO:0007669"/>
    <property type="project" value="UniProtKB-SubCell"/>
</dbReference>
<evidence type="ECO:0000256" key="3">
    <source>
        <dbReference type="ARBA" id="ARBA00004413"/>
    </source>
</evidence>
<evidence type="ECO:0000256" key="1">
    <source>
        <dbReference type="ARBA" id="ARBA00004180"/>
    </source>
</evidence>
<dbReference type="GO" id="GO:0048193">
    <property type="term" value="P:Golgi vesicle transport"/>
    <property type="evidence" value="ECO:0007669"/>
    <property type="project" value="TreeGrafter"/>
</dbReference>
<evidence type="ECO:0000256" key="13">
    <source>
        <dbReference type="ARBA" id="ARBA00023329"/>
    </source>
</evidence>
<gene>
    <name evidence="15" type="ORF">QTP70_024526</name>
</gene>
<sequence>SQDYLRKTCLCLRKVVHLRKCLGLIRSVDPGLKLRLLIVIDEVKVMEQAVFPPSRCQLSLRCVLNVHEQPVCEEQAWALCYQLCMLLERNFSLDDGRSYGSWKSLRLPGLNGIFLYPDGNVSLRIEHSEVEDQFVIETEAQTVDYVGRLIYSCLDWGLGDDIERELDETLELLVDQMTMEDISLDAEHCLQPICTISEVLQLCEEHLYNPRQATQHYRSVCATLYSHTIELCNYLQMIQQTQERPQNLMESENRLVPDMTTNWRFMWKHLMDELCSGGVLRPPRAAPNSCVALPLDMSPAAQLLQDIQLRRYSLRKVKWNNLHLCGSGVKVLENVRGERGADPHQELLDFIRSRPKLRPVSERKLKPRVQKQKHEVSLHELLMQEIRSSDPVKLLSSSWRRCSRKEPEFGSPSLSADDGTSPEKSMTLFCGDPHGDVSFLNAVYSSGLEGTQCRVTMCKDGCTPQEDSYTAGSSVKNLSFSPALFSTPRSLSEDCRLSRGKRRTQSLPTNLGVHQLPSNNKVSVPTTIAEVIKKHYRKEGKSLSDAYGNWRICSCCAKRSLYFTWHNFCSLCKRKLCLPFKWCINLPISFFKKIVLTKESVESQRHFWNERWSWDPSRVPLVLVSSGAPAPHALAMRDWHNQDMCVGCQGLLLDACDSPAPPFTIKAPREI</sequence>
<evidence type="ECO:0000256" key="9">
    <source>
        <dbReference type="ARBA" id="ARBA00022927"/>
    </source>
</evidence>
<feature type="domain" description="KIND" evidence="14">
    <location>
        <begin position="58"/>
        <end position="231"/>
    </location>
</feature>
<evidence type="ECO:0000256" key="4">
    <source>
        <dbReference type="ARBA" id="ARBA00010956"/>
    </source>
</evidence>
<accession>A0AAE0QEZ9</accession>
<keyword evidence="5" id="KW-0813">Transport</keyword>
<name>A0AAE0QEZ9_9TELE</name>
<evidence type="ECO:0000256" key="2">
    <source>
        <dbReference type="ARBA" id="ARBA00004245"/>
    </source>
</evidence>
<dbReference type="GO" id="GO:0051639">
    <property type="term" value="P:actin filament network formation"/>
    <property type="evidence" value="ECO:0007669"/>
    <property type="project" value="TreeGrafter"/>
</dbReference>
<dbReference type="GO" id="GO:0045010">
    <property type="term" value="P:actin nucleation"/>
    <property type="evidence" value="ECO:0007669"/>
    <property type="project" value="InterPro"/>
</dbReference>
<keyword evidence="9" id="KW-0653">Protein transport</keyword>